<comment type="similarity">
    <text evidence="2">Belongs to the gluconeogenesis factor family.</text>
</comment>
<comment type="function">
    <text evidence="2">Required for morphogenesis under gluconeogenic growth conditions.</text>
</comment>
<dbReference type="EMBL" id="CP034593">
    <property type="protein sequence ID" value="AZQ76611.1"/>
    <property type="molecule type" value="Genomic_DNA"/>
</dbReference>
<reference evidence="3 4" key="1">
    <citation type="submission" date="2018-12" db="EMBL/GenBank/DDBJ databases">
        <title>Complete genome sequence of Flaviflexus sp. H23T48.</title>
        <authorList>
            <person name="Bae J.-W."/>
            <person name="Lee J.-Y."/>
        </authorList>
    </citation>
    <scope>NUCLEOTIDE SEQUENCE [LARGE SCALE GENOMIC DNA]</scope>
    <source>
        <strain evidence="3 4">H23T48</strain>
    </source>
</reference>
<dbReference type="InterPro" id="IPR002882">
    <property type="entry name" value="CofD"/>
</dbReference>
<keyword evidence="1 2" id="KW-0963">Cytoplasm</keyword>
<accession>A0A3Q9G343</accession>
<dbReference type="CDD" id="cd07187">
    <property type="entry name" value="YvcK_like"/>
    <property type="match status" value="1"/>
</dbReference>
<organism evidence="3 4">
    <name type="scientific">Flaviflexus ciconiae</name>
    <dbReference type="NCBI Taxonomy" id="2496867"/>
    <lineage>
        <taxon>Bacteria</taxon>
        <taxon>Bacillati</taxon>
        <taxon>Actinomycetota</taxon>
        <taxon>Actinomycetes</taxon>
        <taxon>Actinomycetales</taxon>
        <taxon>Actinomycetaceae</taxon>
        <taxon>Flaviflexus</taxon>
    </lineage>
</organism>
<proteinExistence type="inferred from homology"/>
<dbReference type="GO" id="GO:0043743">
    <property type="term" value="F:LPPG:FO 2-phospho-L-lactate transferase activity"/>
    <property type="evidence" value="ECO:0007669"/>
    <property type="project" value="InterPro"/>
</dbReference>
<dbReference type="Pfam" id="PF01933">
    <property type="entry name" value="CofD"/>
    <property type="match status" value="1"/>
</dbReference>
<dbReference type="HAMAP" id="MF_00973">
    <property type="entry name" value="Gluconeogen_factor"/>
    <property type="match status" value="1"/>
</dbReference>
<evidence type="ECO:0000313" key="4">
    <source>
        <dbReference type="Proteomes" id="UP000280344"/>
    </source>
</evidence>
<evidence type="ECO:0000256" key="2">
    <source>
        <dbReference type="HAMAP-Rule" id="MF_00973"/>
    </source>
</evidence>
<dbReference type="PANTHER" id="PTHR30135">
    <property type="entry name" value="UNCHARACTERIZED PROTEIN YVCK-RELATED"/>
    <property type="match status" value="1"/>
</dbReference>
<dbReference type="GO" id="GO:0005737">
    <property type="term" value="C:cytoplasm"/>
    <property type="evidence" value="ECO:0007669"/>
    <property type="project" value="UniProtKB-SubCell"/>
</dbReference>
<dbReference type="NCBIfam" id="TIGR01826">
    <property type="entry name" value="CofD_related"/>
    <property type="match status" value="1"/>
</dbReference>
<dbReference type="GO" id="GO:0008360">
    <property type="term" value="P:regulation of cell shape"/>
    <property type="evidence" value="ECO:0007669"/>
    <property type="project" value="UniProtKB-UniRule"/>
</dbReference>
<dbReference type="AlphaFoldDB" id="A0A3Q9G343"/>
<dbReference type="Gene3D" id="3.40.50.10680">
    <property type="entry name" value="CofD-like domains"/>
    <property type="match status" value="1"/>
</dbReference>
<keyword evidence="4" id="KW-1185">Reference proteome</keyword>
<dbReference type="InterPro" id="IPR038136">
    <property type="entry name" value="CofD-like_dom_sf"/>
</dbReference>
<evidence type="ECO:0000256" key="1">
    <source>
        <dbReference type="ARBA" id="ARBA00022490"/>
    </source>
</evidence>
<dbReference type="PANTHER" id="PTHR30135:SF3">
    <property type="entry name" value="GLUCONEOGENESIS FACTOR-RELATED"/>
    <property type="match status" value="1"/>
</dbReference>
<sequence length="321" mass="34559">MLPTGSRGPNVVAFGGGHGLYATLSALRHVTDNLTAVVTVADDGGSSGRLRTELGILPPGDLRMALSALCDDDEWGHLWRDVLQHRYVTDGPLNNHATGNLLIAALWNLLDDPVKGLDVVGRLLNVHGRVLPMSNVPMDIEADVDDNGHHKVIRGQSLVAVAPGRVEQVRLIPESADAHPEVLGAIQDADWCVFGPGSWYTSVIPHLMLPEIRNALKNSSTKILLALNLTNDVETSDMRHADHVTSFVKYSRGITPTVVLADPTSIDDLSALDEAVDAVEARLVMRQVNQAGRGDVHDPLRFAAALRDAFEGTITDVSRAD</sequence>
<name>A0A3Q9G343_9ACTO</name>
<dbReference type="KEGG" id="flh:EJ997_03870"/>
<dbReference type="OrthoDB" id="9783842at2"/>
<dbReference type="SUPFAM" id="SSF142338">
    <property type="entry name" value="CofD-like"/>
    <property type="match status" value="1"/>
</dbReference>
<dbReference type="Proteomes" id="UP000280344">
    <property type="component" value="Chromosome"/>
</dbReference>
<dbReference type="InterPro" id="IPR010119">
    <property type="entry name" value="Gluconeogen_factor"/>
</dbReference>
<evidence type="ECO:0000313" key="3">
    <source>
        <dbReference type="EMBL" id="AZQ76611.1"/>
    </source>
</evidence>
<dbReference type="RefSeq" id="WP_126703419.1">
    <property type="nucleotide sequence ID" value="NZ_CP034593.1"/>
</dbReference>
<comment type="subcellular location">
    <subcellularLocation>
        <location evidence="2">Cytoplasm</location>
    </subcellularLocation>
</comment>
<gene>
    <name evidence="3" type="primary">yvcK</name>
    <name evidence="3" type="ORF">EJ997_03870</name>
</gene>
<protein>
    <recommendedName>
        <fullName evidence="2">Putative gluconeogenesis factor</fullName>
    </recommendedName>
</protein>